<dbReference type="SUPFAM" id="SSF89796">
    <property type="entry name" value="CoA-transferase family III (CaiB/BaiF)"/>
    <property type="match status" value="1"/>
</dbReference>
<dbReference type="Gene3D" id="3.40.50.10540">
    <property type="entry name" value="Crotonobetainyl-coa:carnitine coa-transferase, domain 1"/>
    <property type="match status" value="1"/>
</dbReference>
<name>A1WH00_VEREI</name>
<dbReference type="HOGENOM" id="CLU_033975_2_1_4"/>
<dbReference type="PANTHER" id="PTHR48207">
    <property type="entry name" value="SUCCINATE--HYDROXYMETHYLGLUTARATE COA-TRANSFERASE"/>
    <property type="match status" value="1"/>
</dbReference>
<dbReference type="InterPro" id="IPR050483">
    <property type="entry name" value="CoA-transferase_III_domain"/>
</dbReference>
<feature type="region of interest" description="Disordered" evidence="2">
    <location>
        <begin position="1"/>
        <end position="22"/>
    </location>
</feature>
<proteinExistence type="predicted"/>
<dbReference type="eggNOG" id="COG1804">
    <property type="taxonomic scope" value="Bacteria"/>
</dbReference>
<organism evidence="3 4">
    <name type="scientific">Verminephrobacter eiseniae (strain EF01-2)</name>
    <dbReference type="NCBI Taxonomy" id="391735"/>
    <lineage>
        <taxon>Bacteria</taxon>
        <taxon>Pseudomonadati</taxon>
        <taxon>Pseudomonadota</taxon>
        <taxon>Betaproteobacteria</taxon>
        <taxon>Burkholderiales</taxon>
        <taxon>Comamonadaceae</taxon>
        <taxon>Verminephrobacter</taxon>
    </lineage>
</organism>
<dbReference type="EC" id="2.8.3.16" evidence="3"/>
<evidence type="ECO:0000256" key="1">
    <source>
        <dbReference type="ARBA" id="ARBA00022679"/>
    </source>
</evidence>
<dbReference type="GO" id="GO:0033608">
    <property type="term" value="F:formyl-CoA transferase activity"/>
    <property type="evidence" value="ECO:0007669"/>
    <property type="project" value="UniProtKB-EC"/>
</dbReference>
<dbReference type="InterPro" id="IPR044855">
    <property type="entry name" value="CoA-Trfase_III_dom3_sf"/>
</dbReference>
<dbReference type="Gene3D" id="3.30.1540.10">
    <property type="entry name" value="formyl-coa transferase, domain 3"/>
    <property type="match status" value="1"/>
</dbReference>
<dbReference type="PANTHER" id="PTHR48207:SF4">
    <property type="entry name" value="BLL6097 PROTEIN"/>
    <property type="match status" value="1"/>
</dbReference>
<evidence type="ECO:0000313" key="3">
    <source>
        <dbReference type="EMBL" id="ABM56907.1"/>
    </source>
</evidence>
<dbReference type="STRING" id="391735.Veis_1135"/>
<sequence length="424" mass="45193">MTDSTSDAACGPMSSTAPCGPMSSTAPCGPLRGIRVLDLTAVVLGPLATQVLADYGADVIKVEPPEGDMMRANGISQTPGMSSIFLAINRNKRSLALDLKSPEGVAALRALIPGVDVLVHNMRVAAVERLGLGYAQVAQWNPRVVYCAATGFGQDGPHRDKPAFDDIIQAACGLVGLGAAAGRDAPDYTPSLIADKTTGLAVCNAVLAALLHRERSGQGQYVEVPMLETMAAFVLAEHMGGMTFPGSQVKAGYPRLLEGGRKPARTRDGWISMLPYTTRHWQAFFAEVGQPELAERYCIADRHQRNTHVKALYGHLRALSPSKSTAEWMALCEQLDIPATPIYALDDLPSHPHLKAVGLFEQARHPSAGAICQLRPTARFSATPTTVYRQAPTVGQHSSEVLREAGLGEADIARLKACRVVTGQ</sequence>
<protein>
    <submittedName>
        <fullName evidence="3">Formyl-CoA transferase</fullName>
        <ecNumber evidence="3">2.8.3.16</ecNumber>
    </submittedName>
</protein>
<dbReference type="InterPro" id="IPR003673">
    <property type="entry name" value="CoA-Trfase_fam_III"/>
</dbReference>
<gene>
    <name evidence="3" type="ordered locus">Veis_1135</name>
</gene>
<dbReference type="Pfam" id="PF02515">
    <property type="entry name" value="CoA_transf_3"/>
    <property type="match status" value="1"/>
</dbReference>
<dbReference type="KEGG" id="vei:Veis_1135"/>
<keyword evidence="1 3" id="KW-0808">Transferase</keyword>
<dbReference type="InterPro" id="IPR023606">
    <property type="entry name" value="CoA-Trfase_III_dom_1_sf"/>
</dbReference>
<reference evidence="4" key="1">
    <citation type="submission" date="2006-12" db="EMBL/GenBank/DDBJ databases">
        <title>Complete sequence of chromosome 1 of Verminephrobacter eiseniae EF01-2.</title>
        <authorList>
            <person name="Copeland A."/>
            <person name="Lucas S."/>
            <person name="Lapidus A."/>
            <person name="Barry K."/>
            <person name="Detter J.C."/>
            <person name="Glavina del Rio T."/>
            <person name="Dalin E."/>
            <person name="Tice H."/>
            <person name="Pitluck S."/>
            <person name="Chertkov O."/>
            <person name="Brettin T."/>
            <person name="Bruce D."/>
            <person name="Han C."/>
            <person name="Tapia R."/>
            <person name="Gilna P."/>
            <person name="Schmutz J."/>
            <person name="Larimer F."/>
            <person name="Land M."/>
            <person name="Hauser L."/>
            <person name="Kyrpides N."/>
            <person name="Kim E."/>
            <person name="Stahl D."/>
            <person name="Richardson P."/>
        </authorList>
    </citation>
    <scope>NUCLEOTIDE SEQUENCE [LARGE SCALE GENOMIC DNA]</scope>
    <source>
        <strain evidence="4">EF01-2</strain>
    </source>
</reference>
<evidence type="ECO:0000256" key="2">
    <source>
        <dbReference type="SAM" id="MobiDB-lite"/>
    </source>
</evidence>
<dbReference type="Proteomes" id="UP000000374">
    <property type="component" value="Chromosome"/>
</dbReference>
<keyword evidence="4" id="KW-1185">Reference proteome</keyword>
<accession>A1WH00</accession>
<dbReference type="EMBL" id="CP000542">
    <property type="protein sequence ID" value="ABM56907.1"/>
    <property type="molecule type" value="Genomic_DNA"/>
</dbReference>
<evidence type="ECO:0000313" key="4">
    <source>
        <dbReference type="Proteomes" id="UP000000374"/>
    </source>
</evidence>
<dbReference type="AlphaFoldDB" id="A1WH00"/>